<accession>A0AAU7XBR9</accession>
<gene>
    <name evidence="1" type="ORF">ABS361_00765</name>
</gene>
<reference evidence="1" key="1">
    <citation type="submission" date="2024-06" db="EMBL/GenBank/DDBJ databases">
        <title>Methylostella associata gen. nov., sp. nov., a novel Ancalomicrobiaceae-affiliated facultatively methylotrophic bacteria that feed on methanotrophs of the genus Methylococcus.</title>
        <authorList>
            <person name="Saltykova V."/>
            <person name="Danilova O.V."/>
            <person name="Oshkin I.Y."/>
            <person name="Belova S.E."/>
            <person name="Pimenov N.V."/>
            <person name="Dedysh S.N."/>
        </authorList>
    </citation>
    <scope>NUCLEOTIDE SEQUENCE</scope>
    <source>
        <strain evidence="1">S20</strain>
    </source>
</reference>
<protein>
    <recommendedName>
        <fullName evidence="2">Ig-like domain-containing protein</fullName>
    </recommendedName>
</protein>
<evidence type="ECO:0008006" key="2">
    <source>
        <dbReference type="Google" id="ProtNLM"/>
    </source>
</evidence>
<dbReference type="AlphaFoldDB" id="A0AAU7XBR9"/>
<evidence type="ECO:0000313" key="1">
    <source>
        <dbReference type="EMBL" id="XBY44873.1"/>
    </source>
</evidence>
<name>A0AAU7XBR9_9HYPH</name>
<dbReference type="RefSeq" id="WP_407049965.1">
    <property type="nucleotide sequence ID" value="NZ_CP158568.1"/>
</dbReference>
<dbReference type="EMBL" id="CP158568">
    <property type="protein sequence ID" value="XBY44873.1"/>
    <property type="molecule type" value="Genomic_DNA"/>
</dbReference>
<sequence length="163" mass="17661">MAATAPRLACPPCTAADAPAYNPGFWNNNPTTLQNNNCYNYANNQVTNTFAQPGRATGHQYTQLTCASVQPAAQSDGLAPTPNFSSHLAAGKGWFVALVVAPGMDFHWYRQDNVGCWSHKPGSTPVRNTDNAGHAITDPRTANRGPYTAFCSFMITKRTVRIR</sequence>
<proteinExistence type="predicted"/>
<dbReference type="KEGG" id="mflg:ABS361_00765"/>
<organism evidence="1">
    <name type="scientific">Methyloraptor flagellatus</name>
    <dbReference type="NCBI Taxonomy" id="3162530"/>
    <lineage>
        <taxon>Bacteria</taxon>
        <taxon>Pseudomonadati</taxon>
        <taxon>Pseudomonadota</taxon>
        <taxon>Alphaproteobacteria</taxon>
        <taxon>Hyphomicrobiales</taxon>
        <taxon>Ancalomicrobiaceae</taxon>
        <taxon>Methyloraptor</taxon>
    </lineage>
</organism>